<accession>A0A2L0FAG0</accession>
<gene>
    <name evidence="1" type="ORF">SOCE26_100390</name>
</gene>
<evidence type="ECO:0000313" key="1">
    <source>
        <dbReference type="EMBL" id="AUX48501.1"/>
    </source>
</evidence>
<organism evidence="1 2">
    <name type="scientific">Sorangium cellulosum</name>
    <name type="common">Polyangium cellulosum</name>
    <dbReference type="NCBI Taxonomy" id="56"/>
    <lineage>
        <taxon>Bacteria</taxon>
        <taxon>Pseudomonadati</taxon>
        <taxon>Myxococcota</taxon>
        <taxon>Polyangia</taxon>
        <taxon>Polyangiales</taxon>
        <taxon>Polyangiaceae</taxon>
        <taxon>Sorangium</taxon>
    </lineage>
</organism>
<dbReference type="Proteomes" id="UP000238348">
    <property type="component" value="Chromosome"/>
</dbReference>
<dbReference type="EMBL" id="CP012673">
    <property type="protein sequence ID" value="AUX48501.1"/>
    <property type="molecule type" value="Genomic_DNA"/>
</dbReference>
<name>A0A2L0FAG0_SORCE</name>
<dbReference type="AlphaFoldDB" id="A0A2L0FAG0"/>
<sequence>MYHRAGRPGRRARAALLAGGASAQLQLTAPTGLDSRLIAACARQASWLPVSGATYYVVRDTVGTEQTTTSPVSYVSCPWGSPESNKPKWVKACDAVTCSSRSYF</sequence>
<evidence type="ECO:0008006" key="3">
    <source>
        <dbReference type="Google" id="ProtNLM"/>
    </source>
</evidence>
<proteinExistence type="predicted"/>
<protein>
    <recommendedName>
        <fullName evidence="3">Secreted protein</fullName>
    </recommendedName>
</protein>
<reference evidence="1 2" key="1">
    <citation type="submission" date="2015-09" db="EMBL/GenBank/DDBJ databases">
        <title>Sorangium comparison.</title>
        <authorList>
            <person name="Zaburannyi N."/>
            <person name="Bunk B."/>
            <person name="Overmann J."/>
            <person name="Mueller R."/>
        </authorList>
    </citation>
    <scope>NUCLEOTIDE SEQUENCE [LARGE SCALE GENOMIC DNA]</scope>
    <source>
        <strain evidence="1 2">So ce26</strain>
    </source>
</reference>
<evidence type="ECO:0000313" key="2">
    <source>
        <dbReference type="Proteomes" id="UP000238348"/>
    </source>
</evidence>